<sequence length="376" mass="40218">MEAVKPWLQLLHTPGIGPRTYAKLLNHFDSPVAAINASTSILKELGLREQSIRHLQQNNEDLICADLEWLEGSANTIITLNDTRYPVLLREIADPPPLLFVHGDPDFLSSLQIAIVGSRNPTTGGSETARDFARHLAGASFTITSGLALGIDAASHEGALQGGGPTIAVAGTGLDRVYPARHRDLAHRIAAHGALVSEFPPGTGPQPGHFPRRNRIISGLSLGTLVIEAAQRSGSLITARLAMEQGREVFAIPGSIHNPLARGCHRLIRDGAKLVETANDVLEELGSLATAQAHATQDATTDNALESNLDPDYQRLIEAIGHDPASVDTLIERSGLTADVVSSMLLILEMRGIITALPGGSYTRTSHESHDERERP</sequence>
<feature type="domain" description="Smf/DprA SLOG" evidence="2">
    <location>
        <begin position="77"/>
        <end position="285"/>
    </location>
</feature>
<dbReference type="Pfam" id="PF17782">
    <property type="entry name" value="WHD_DprA"/>
    <property type="match status" value="1"/>
</dbReference>
<dbReference type="NCBIfam" id="TIGR00732">
    <property type="entry name" value="dprA"/>
    <property type="match status" value="1"/>
</dbReference>
<evidence type="ECO:0000313" key="4">
    <source>
        <dbReference type="EMBL" id="OOZ41278.1"/>
    </source>
</evidence>
<gene>
    <name evidence="4" type="ORF">BOW53_04540</name>
</gene>
<reference evidence="4 5" key="1">
    <citation type="submission" date="2016-11" db="EMBL/GenBank/DDBJ databases">
        <title>Mixed transmission modes and dynamic genome evolution in an obligate animal-bacterial symbiosis.</title>
        <authorList>
            <person name="Russell S.L."/>
            <person name="Corbett-Detig R.B."/>
            <person name="Cavanaugh C.M."/>
        </authorList>
    </citation>
    <scope>NUCLEOTIDE SEQUENCE [LARGE SCALE GENOMIC DNA]</scope>
    <source>
        <strain evidence="4">Sveles-Q1</strain>
    </source>
</reference>
<dbReference type="GO" id="GO:0009294">
    <property type="term" value="P:DNA-mediated transformation"/>
    <property type="evidence" value="ECO:0007669"/>
    <property type="project" value="InterPro"/>
</dbReference>
<accession>A0A1T2L844</accession>
<protein>
    <submittedName>
        <fullName evidence="4">DNA protecting protein DprA</fullName>
    </submittedName>
</protein>
<name>A0A1T2L844_9GAMM</name>
<dbReference type="SUPFAM" id="SSF102405">
    <property type="entry name" value="MCP/YpsA-like"/>
    <property type="match status" value="1"/>
</dbReference>
<dbReference type="InterPro" id="IPR036388">
    <property type="entry name" value="WH-like_DNA-bd_sf"/>
</dbReference>
<dbReference type="AlphaFoldDB" id="A0A1T2L844"/>
<dbReference type="Proteomes" id="UP000191110">
    <property type="component" value="Unassembled WGS sequence"/>
</dbReference>
<proteinExistence type="inferred from homology"/>
<organism evidence="4 5">
    <name type="scientific">Solemya pervernicosa gill symbiont</name>
    <dbReference type="NCBI Taxonomy" id="642797"/>
    <lineage>
        <taxon>Bacteria</taxon>
        <taxon>Pseudomonadati</taxon>
        <taxon>Pseudomonadota</taxon>
        <taxon>Gammaproteobacteria</taxon>
        <taxon>sulfur-oxidizing symbionts</taxon>
    </lineage>
</organism>
<dbReference type="Pfam" id="PF02481">
    <property type="entry name" value="DNA_processg_A"/>
    <property type="match status" value="1"/>
</dbReference>
<feature type="domain" description="DprA winged helix" evidence="3">
    <location>
        <begin position="304"/>
        <end position="360"/>
    </location>
</feature>
<dbReference type="PANTHER" id="PTHR43022">
    <property type="entry name" value="PROTEIN SMF"/>
    <property type="match status" value="1"/>
</dbReference>
<dbReference type="PANTHER" id="PTHR43022:SF1">
    <property type="entry name" value="PROTEIN SMF"/>
    <property type="match status" value="1"/>
</dbReference>
<dbReference type="InterPro" id="IPR041614">
    <property type="entry name" value="DprA_WH"/>
</dbReference>
<keyword evidence="5" id="KW-1185">Reference proteome</keyword>
<evidence type="ECO:0000256" key="1">
    <source>
        <dbReference type="ARBA" id="ARBA00006525"/>
    </source>
</evidence>
<evidence type="ECO:0000313" key="5">
    <source>
        <dbReference type="Proteomes" id="UP000191110"/>
    </source>
</evidence>
<evidence type="ECO:0000259" key="2">
    <source>
        <dbReference type="Pfam" id="PF02481"/>
    </source>
</evidence>
<comment type="caution">
    <text evidence="4">The sequence shown here is derived from an EMBL/GenBank/DDBJ whole genome shotgun (WGS) entry which is preliminary data.</text>
</comment>
<dbReference type="InterPro" id="IPR010994">
    <property type="entry name" value="RuvA_2-like"/>
</dbReference>
<dbReference type="Gene3D" id="3.40.50.450">
    <property type="match status" value="1"/>
</dbReference>
<comment type="similarity">
    <text evidence="1">Belongs to the DprA/Smf family.</text>
</comment>
<dbReference type="InterPro" id="IPR057666">
    <property type="entry name" value="DrpA_SLOG"/>
</dbReference>
<evidence type="ECO:0000259" key="3">
    <source>
        <dbReference type="Pfam" id="PF17782"/>
    </source>
</evidence>
<dbReference type="InterPro" id="IPR003488">
    <property type="entry name" value="DprA"/>
</dbReference>
<dbReference type="Gene3D" id="1.10.10.10">
    <property type="entry name" value="Winged helix-like DNA-binding domain superfamily/Winged helix DNA-binding domain"/>
    <property type="match status" value="1"/>
</dbReference>
<dbReference type="Pfam" id="PF21102">
    <property type="entry name" value="DprA_N"/>
    <property type="match status" value="1"/>
</dbReference>
<dbReference type="SUPFAM" id="SSF47781">
    <property type="entry name" value="RuvA domain 2-like"/>
    <property type="match status" value="1"/>
</dbReference>
<dbReference type="EMBL" id="MPRL01000012">
    <property type="protein sequence ID" value="OOZ41278.1"/>
    <property type="molecule type" value="Genomic_DNA"/>
</dbReference>